<evidence type="ECO:0000313" key="6">
    <source>
        <dbReference type="Proteomes" id="UP000473470"/>
    </source>
</evidence>
<evidence type="ECO:0000313" key="3">
    <source>
        <dbReference type="EMBL" id="RQY87857.1"/>
    </source>
</evidence>
<evidence type="ECO:0000313" key="1">
    <source>
        <dbReference type="EMBL" id="KAB0640314.1"/>
    </source>
</evidence>
<reference evidence="3 5" key="2">
    <citation type="submission" date="2018-08" db="EMBL/GenBank/DDBJ databases">
        <title>Comparative analysis of Burkholderia isolates from Puerto Rico.</title>
        <authorList>
            <person name="Hall C."/>
            <person name="Sahl J."/>
            <person name="Wagner D."/>
        </authorList>
    </citation>
    <scope>NUCLEOTIDE SEQUENCE [LARGE SCALE GENOMIC DNA]</scope>
    <source>
        <strain evidence="3 5">Bp8966</strain>
    </source>
</reference>
<dbReference type="Proteomes" id="UP000473470">
    <property type="component" value="Unassembled WGS sequence"/>
</dbReference>
<dbReference type="RefSeq" id="WP_059562145.1">
    <property type="nucleotide sequence ID" value="NZ_CABVPM010000066.1"/>
</dbReference>
<dbReference type="KEGG" id="bstg:WT74_30640"/>
<keyword evidence="5" id="KW-1185">Reference proteome</keyword>
<dbReference type="STRING" id="1503054.WT74_30640"/>
<dbReference type="EMBL" id="VZOK01000005">
    <property type="protein sequence ID" value="KAB0640314.1"/>
    <property type="molecule type" value="Genomic_DNA"/>
</dbReference>
<reference evidence="2 4" key="1">
    <citation type="submission" date="2015-11" db="EMBL/GenBank/DDBJ databases">
        <title>Expanding the genomic diversity of Burkholderia species for the development of highly accurate diagnostics.</title>
        <authorList>
            <person name="Sahl J."/>
            <person name="Keim P."/>
            <person name="Wagner D."/>
        </authorList>
    </citation>
    <scope>NUCLEOTIDE SEQUENCE [LARGE SCALE GENOMIC DNA]</scope>
    <source>
        <strain evidence="2 4">MSMB1960WGS</strain>
    </source>
</reference>
<dbReference type="EMBL" id="QTPM01000033">
    <property type="protein sequence ID" value="RQY87857.1"/>
    <property type="molecule type" value="Genomic_DNA"/>
</dbReference>
<evidence type="ECO:0000313" key="5">
    <source>
        <dbReference type="Proteomes" id="UP000281098"/>
    </source>
</evidence>
<sequence>MTLKHLPRTFCWTKIGSESGEELPAVVLRKEWERRLGGGRFLWGINQPLGSSAQIAAHRTGALLALFSPVAARARAPERKREKMLLWNAWVDAGGQVRQLPPHTFITSRATLPSGRPRGHHYALVCASSTALTIGTRLRVFPDQLRSVSSGKRLGAAQGAVVVDCAGRALEQAGKSYPLALSVELEAPYFVRLTQPSVLKARDLADVNKATRDGDFDRFVELVTRLRGRSATEQVRGFTRDLFDVPPIETAAAYVAPSHAARLRKRPAAEHVRGFTQDLFDLSPGEPAAFGGLTHPQVGRA</sequence>
<accession>A0A108ACV7</accession>
<gene>
    <name evidence="3" type="ORF">DF017_23600</name>
    <name evidence="1" type="ORF">F7R25_04580</name>
    <name evidence="2" type="ORF">WT44_24705</name>
</gene>
<organism evidence="2">
    <name type="scientific">Burkholderia stagnalis</name>
    <dbReference type="NCBI Taxonomy" id="1503054"/>
    <lineage>
        <taxon>Bacteria</taxon>
        <taxon>Pseudomonadati</taxon>
        <taxon>Pseudomonadota</taxon>
        <taxon>Betaproteobacteria</taxon>
        <taxon>Burkholderiales</taxon>
        <taxon>Burkholderiaceae</taxon>
        <taxon>Burkholderia</taxon>
        <taxon>Burkholderia cepacia complex</taxon>
    </lineage>
</organism>
<proteinExistence type="predicted"/>
<dbReference type="EMBL" id="LPHB01000065">
    <property type="protein sequence ID" value="KWA57014.1"/>
    <property type="molecule type" value="Genomic_DNA"/>
</dbReference>
<dbReference type="Proteomes" id="UP000068603">
    <property type="component" value="Unassembled WGS sequence"/>
</dbReference>
<dbReference type="Proteomes" id="UP000281098">
    <property type="component" value="Unassembled WGS sequence"/>
</dbReference>
<evidence type="ECO:0000313" key="2">
    <source>
        <dbReference type="EMBL" id="KWA57014.1"/>
    </source>
</evidence>
<name>A0A108ACV7_9BURK</name>
<reference evidence="1 6" key="3">
    <citation type="submission" date="2019-09" db="EMBL/GenBank/DDBJ databases">
        <title>Draft genome sequences of 48 bacterial type strains from the CCUG.</title>
        <authorList>
            <person name="Tunovic T."/>
            <person name="Pineiro-Iglesias B."/>
            <person name="Unosson C."/>
            <person name="Inganas E."/>
            <person name="Ohlen M."/>
            <person name="Cardew S."/>
            <person name="Jensie-Markopoulos S."/>
            <person name="Salva-Serra F."/>
            <person name="Jaen-Luchoro D."/>
            <person name="Karlsson R."/>
            <person name="Svensson-Stadler L."/>
            <person name="Chun J."/>
            <person name="Moore E."/>
        </authorList>
    </citation>
    <scope>NUCLEOTIDE SEQUENCE [LARGE SCALE GENOMIC DNA]</scope>
    <source>
        <strain evidence="1 6">CCUG 65686</strain>
    </source>
</reference>
<comment type="caution">
    <text evidence="2">The sequence shown here is derived from an EMBL/GenBank/DDBJ whole genome shotgun (WGS) entry which is preliminary data.</text>
</comment>
<dbReference type="GeneID" id="93055113"/>
<dbReference type="AlphaFoldDB" id="A0A108ACV7"/>
<evidence type="ECO:0000313" key="4">
    <source>
        <dbReference type="Proteomes" id="UP000068603"/>
    </source>
</evidence>
<protein>
    <submittedName>
        <fullName evidence="2">Uncharacterized protein</fullName>
    </submittedName>
</protein>